<proteinExistence type="predicted"/>
<dbReference type="AlphaFoldDB" id="A0A4R2JU15"/>
<dbReference type="EMBL" id="SLWU01000029">
    <property type="protein sequence ID" value="TCO57655.1"/>
    <property type="molecule type" value="Genomic_DNA"/>
</dbReference>
<accession>A0A4R2JU15</accession>
<dbReference type="InterPro" id="IPR044668">
    <property type="entry name" value="PuuD-like"/>
</dbReference>
<dbReference type="InterPro" id="IPR029062">
    <property type="entry name" value="Class_I_gatase-like"/>
</dbReference>
<reference evidence="1 2" key="1">
    <citation type="submission" date="2019-03" db="EMBL/GenBank/DDBJ databases">
        <title>Genomic Encyclopedia of Type Strains, Phase IV (KMG-IV): sequencing the most valuable type-strain genomes for metagenomic binning, comparative biology and taxonomic classification.</title>
        <authorList>
            <person name="Goeker M."/>
        </authorList>
    </citation>
    <scope>NUCLEOTIDE SEQUENCE [LARGE SCALE GENOMIC DNA]</scope>
    <source>
        <strain evidence="1 2">DSM 13054</strain>
    </source>
</reference>
<dbReference type="GO" id="GO:0016740">
    <property type="term" value="F:transferase activity"/>
    <property type="evidence" value="ECO:0007669"/>
    <property type="project" value="UniProtKB-KW"/>
</dbReference>
<name>A0A4R2JU15_9THEO</name>
<keyword evidence="1" id="KW-0315">Glutamine amidotransferase</keyword>
<dbReference type="GO" id="GO:0006598">
    <property type="term" value="P:polyamine catabolic process"/>
    <property type="evidence" value="ECO:0007669"/>
    <property type="project" value="TreeGrafter"/>
</dbReference>
<sequence>MNKPIIGIVGNISYETEGVMIGEERIYVMRPYVESVLKAGGVPVVLPIVLDKDTLKKQVEKVDGILITGGQDVNPLLYNEEPIEKQGGITPDRDWYDIEVIKYAYSLKKPILGICRGIQVMNVALGGTLYQDISQIPTAYIKHSQRAKPDLPTHTVEIKEGSRLYNILGKTIAVNSFHHQAVKEVAEGFKIVAQSKDGVIEAIELEKEDYFVVGVQWHPELMAYKGNEKMLEIFKQLVKACLKNE</sequence>
<dbReference type="Pfam" id="PF07722">
    <property type="entry name" value="Peptidase_C26"/>
    <property type="match status" value="1"/>
</dbReference>
<dbReference type="CDD" id="cd01745">
    <property type="entry name" value="GATase1_2"/>
    <property type="match status" value="1"/>
</dbReference>
<dbReference type="GO" id="GO:0033969">
    <property type="term" value="F:gamma-glutamyl-gamma-aminobutyrate hydrolase activity"/>
    <property type="evidence" value="ECO:0007669"/>
    <property type="project" value="TreeGrafter"/>
</dbReference>
<dbReference type="RefSeq" id="WP_011026691.1">
    <property type="nucleotide sequence ID" value="NZ_JBFNEK010000040.1"/>
</dbReference>
<gene>
    <name evidence="1" type="ORF">EV203_12926</name>
</gene>
<comment type="caution">
    <text evidence="1">The sequence shown here is derived from an EMBL/GenBank/DDBJ whole genome shotgun (WGS) entry which is preliminary data.</text>
</comment>
<evidence type="ECO:0000313" key="1">
    <source>
        <dbReference type="EMBL" id="TCO57655.1"/>
    </source>
</evidence>
<organism evidence="1 2">
    <name type="scientific">Caldanaerobacter subterraneus</name>
    <dbReference type="NCBI Taxonomy" id="911092"/>
    <lineage>
        <taxon>Bacteria</taxon>
        <taxon>Bacillati</taxon>
        <taxon>Bacillota</taxon>
        <taxon>Clostridia</taxon>
        <taxon>Thermoanaerobacterales</taxon>
        <taxon>Thermoanaerobacteraceae</taxon>
        <taxon>Caldanaerobacter</taxon>
    </lineage>
</organism>
<dbReference type="PROSITE" id="PS51273">
    <property type="entry name" value="GATASE_TYPE_1"/>
    <property type="match status" value="1"/>
</dbReference>
<protein>
    <submittedName>
        <fullName evidence="1">Putative glutamine amidotransferase</fullName>
    </submittedName>
</protein>
<dbReference type="Proteomes" id="UP000294886">
    <property type="component" value="Unassembled WGS sequence"/>
</dbReference>
<dbReference type="Gene3D" id="3.40.50.880">
    <property type="match status" value="1"/>
</dbReference>
<dbReference type="FunFam" id="3.40.50.880:FF:000030">
    <property type="entry name" value="Gamma-glutamyl-gamma-aminobutyrate hydrolase PuuD"/>
    <property type="match status" value="1"/>
</dbReference>
<keyword evidence="1" id="KW-0808">Transferase</keyword>
<dbReference type="GO" id="GO:0005829">
    <property type="term" value="C:cytosol"/>
    <property type="evidence" value="ECO:0007669"/>
    <property type="project" value="TreeGrafter"/>
</dbReference>
<dbReference type="PANTHER" id="PTHR43235">
    <property type="entry name" value="GLUTAMINE AMIDOTRANSFERASE PB2B2.05-RELATED"/>
    <property type="match status" value="1"/>
</dbReference>
<evidence type="ECO:0000313" key="2">
    <source>
        <dbReference type="Proteomes" id="UP000294886"/>
    </source>
</evidence>
<dbReference type="OMA" id="HRMPPDG"/>
<dbReference type="InterPro" id="IPR011697">
    <property type="entry name" value="Peptidase_C26"/>
</dbReference>
<dbReference type="SUPFAM" id="SSF52317">
    <property type="entry name" value="Class I glutamine amidotransferase-like"/>
    <property type="match status" value="1"/>
</dbReference>
<dbReference type="PANTHER" id="PTHR43235:SF1">
    <property type="entry name" value="GLUTAMINE AMIDOTRANSFERASE PB2B2.05-RELATED"/>
    <property type="match status" value="1"/>
</dbReference>